<proteinExistence type="predicted"/>
<keyword evidence="3" id="KW-1185">Reference proteome</keyword>
<dbReference type="GO" id="GO:0003964">
    <property type="term" value="F:RNA-directed DNA polymerase activity"/>
    <property type="evidence" value="ECO:0007669"/>
    <property type="project" value="UniProtKB-KW"/>
</dbReference>
<evidence type="ECO:0000259" key="1">
    <source>
        <dbReference type="Pfam" id="PF00078"/>
    </source>
</evidence>
<sequence>MPIIWLKLSQITPAQKTILKISNKSNKELKNKNLNFSSEDNEPYNNPFLMAELKNSIVKSNESAAGPDGVYYQFLRHLPESCLHILLKLFNNIWTTGDIPPSWKEASVVPIPKPGKDPSDPPNYRPIVLKNCLCKTLERMVNDRLVQVLESRDLLSKVQCGFRKDHSTLDHLVRQRIYTEPTLHLDGQPIPVKVEAKFLGVVFDSKLTFYNHVQYLKKKCLKALNLLRVVGHTDWGADRATLLKLYRTLVWSKLDYGSVIYGSSKKHVLRALDPIHHQGLRIALGAFRTSPINSLYAEAGEPSL</sequence>
<dbReference type="EMBL" id="BLXT01002256">
    <property type="protein sequence ID" value="GFN92584.1"/>
    <property type="molecule type" value="Genomic_DNA"/>
</dbReference>
<keyword evidence="2" id="KW-0548">Nucleotidyltransferase</keyword>
<organism evidence="2 3">
    <name type="scientific">Plakobranchus ocellatus</name>
    <dbReference type="NCBI Taxonomy" id="259542"/>
    <lineage>
        <taxon>Eukaryota</taxon>
        <taxon>Metazoa</taxon>
        <taxon>Spiralia</taxon>
        <taxon>Lophotrochozoa</taxon>
        <taxon>Mollusca</taxon>
        <taxon>Gastropoda</taxon>
        <taxon>Heterobranchia</taxon>
        <taxon>Euthyneura</taxon>
        <taxon>Panpulmonata</taxon>
        <taxon>Sacoglossa</taxon>
        <taxon>Placobranchoidea</taxon>
        <taxon>Plakobranchidae</taxon>
        <taxon>Plakobranchus</taxon>
    </lineage>
</organism>
<dbReference type="AlphaFoldDB" id="A0AAV3ZAN0"/>
<gene>
    <name evidence="2" type="ORF">PoB_001909000</name>
</gene>
<dbReference type="Pfam" id="PF00078">
    <property type="entry name" value="RVT_1"/>
    <property type="match status" value="1"/>
</dbReference>
<protein>
    <submittedName>
        <fullName evidence="2">RNA-directed DNA polymerase from mobile element jockey</fullName>
    </submittedName>
</protein>
<reference evidence="2 3" key="1">
    <citation type="journal article" date="2021" name="Elife">
        <title>Chloroplast acquisition without the gene transfer in kleptoplastic sea slugs, Plakobranchus ocellatus.</title>
        <authorList>
            <person name="Maeda T."/>
            <person name="Takahashi S."/>
            <person name="Yoshida T."/>
            <person name="Shimamura S."/>
            <person name="Takaki Y."/>
            <person name="Nagai Y."/>
            <person name="Toyoda A."/>
            <person name="Suzuki Y."/>
            <person name="Arimoto A."/>
            <person name="Ishii H."/>
            <person name="Satoh N."/>
            <person name="Nishiyama T."/>
            <person name="Hasebe M."/>
            <person name="Maruyama T."/>
            <person name="Minagawa J."/>
            <person name="Obokata J."/>
            <person name="Shigenobu S."/>
        </authorList>
    </citation>
    <scope>NUCLEOTIDE SEQUENCE [LARGE SCALE GENOMIC DNA]</scope>
</reference>
<dbReference type="InterPro" id="IPR000477">
    <property type="entry name" value="RT_dom"/>
</dbReference>
<feature type="domain" description="Reverse transcriptase" evidence="1">
    <location>
        <begin position="111"/>
        <end position="174"/>
    </location>
</feature>
<evidence type="ECO:0000313" key="2">
    <source>
        <dbReference type="EMBL" id="GFN92584.1"/>
    </source>
</evidence>
<dbReference type="PANTHER" id="PTHR19446">
    <property type="entry name" value="REVERSE TRANSCRIPTASES"/>
    <property type="match status" value="1"/>
</dbReference>
<accession>A0AAV3ZAN0</accession>
<evidence type="ECO:0000313" key="3">
    <source>
        <dbReference type="Proteomes" id="UP000735302"/>
    </source>
</evidence>
<comment type="caution">
    <text evidence="2">The sequence shown here is derived from an EMBL/GenBank/DDBJ whole genome shotgun (WGS) entry which is preliminary data.</text>
</comment>
<dbReference type="Proteomes" id="UP000735302">
    <property type="component" value="Unassembled WGS sequence"/>
</dbReference>
<keyword evidence="2" id="KW-0695">RNA-directed DNA polymerase</keyword>
<name>A0AAV3ZAN0_9GAST</name>
<keyword evidence="2" id="KW-0808">Transferase</keyword>